<protein>
    <submittedName>
        <fullName evidence="2">Uncharacterized protein</fullName>
    </submittedName>
</protein>
<evidence type="ECO:0000256" key="1">
    <source>
        <dbReference type="SAM" id="MobiDB-lite"/>
    </source>
</evidence>
<comment type="caution">
    <text evidence="2">The sequence shown here is derived from an EMBL/GenBank/DDBJ whole genome shotgun (WGS) entry which is preliminary data.</text>
</comment>
<proteinExistence type="predicted"/>
<accession>A0A9Q3GM03</accession>
<evidence type="ECO:0000313" key="2">
    <source>
        <dbReference type="EMBL" id="MBW0471820.1"/>
    </source>
</evidence>
<dbReference type="Proteomes" id="UP000765509">
    <property type="component" value="Unassembled WGS sequence"/>
</dbReference>
<sequence length="86" mass="9935">MDLPPSSYHDSLEELWDEEEDPEEIETVMKVVPSAYHQNLDVFSKVKAEKLPPHCSCDRLIELEGCLPPVWVIYSLYNQDSDTLRA</sequence>
<dbReference type="OrthoDB" id="3036073at2759"/>
<dbReference type="AlphaFoldDB" id="A0A9Q3GM03"/>
<dbReference type="EMBL" id="AVOT02002873">
    <property type="protein sequence ID" value="MBW0471820.1"/>
    <property type="molecule type" value="Genomic_DNA"/>
</dbReference>
<evidence type="ECO:0000313" key="3">
    <source>
        <dbReference type="Proteomes" id="UP000765509"/>
    </source>
</evidence>
<reference evidence="2" key="1">
    <citation type="submission" date="2021-03" db="EMBL/GenBank/DDBJ databases">
        <title>Draft genome sequence of rust myrtle Austropuccinia psidii MF-1, a brazilian biotype.</title>
        <authorList>
            <person name="Quecine M.C."/>
            <person name="Pachon D.M.R."/>
            <person name="Bonatelli M.L."/>
            <person name="Correr F.H."/>
            <person name="Franceschini L.M."/>
            <person name="Leite T.F."/>
            <person name="Margarido G.R.A."/>
            <person name="Almeida C.A."/>
            <person name="Ferrarezi J.A."/>
            <person name="Labate C.A."/>
        </authorList>
    </citation>
    <scope>NUCLEOTIDE SEQUENCE</scope>
    <source>
        <strain evidence="2">MF-1</strain>
    </source>
</reference>
<name>A0A9Q3GM03_9BASI</name>
<feature type="region of interest" description="Disordered" evidence="1">
    <location>
        <begin position="1"/>
        <end position="20"/>
    </location>
</feature>
<keyword evidence="3" id="KW-1185">Reference proteome</keyword>
<organism evidence="2 3">
    <name type="scientific">Austropuccinia psidii MF-1</name>
    <dbReference type="NCBI Taxonomy" id="1389203"/>
    <lineage>
        <taxon>Eukaryota</taxon>
        <taxon>Fungi</taxon>
        <taxon>Dikarya</taxon>
        <taxon>Basidiomycota</taxon>
        <taxon>Pucciniomycotina</taxon>
        <taxon>Pucciniomycetes</taxon>
        <taxon>Pucciniales</taxon>
        <taxon>Sphaerophragmiaceae</taxon>
        <taxon>Austropuccinia</taxon>
    </lineage>
</organism>
<gene>
    <name evidence="2" type="ORF">O181_011535</name>
</gene>